<keyword evidence="2" id="KW-1185">Reference proteome</keyword>
<accession>A0A5C5RS99</accession>
<dbReference type="Proteomes" id="UP000319375">
    <property type="component" value="Unassembled WGS sequence"/>
</dbReference>
<gene>
    <name evidence="1" type="ORF">FK530_22700</name>
</gene>
<dbReference type="PANTHER" id="PTHR47183:SF3">
    <property type="entry name" value="TRANSFERASE"/>
    <property type="match status" value="1"/>
</dbReference>
<sequence>MKVVLFCGGYGMRMRNSPDDMVPKPMQMVGPRPLIWHVMRYYAHFGHKDFILCLGYGASHIKDYFLNYRETASNDFVIRGGDVELLQSDMSDWTITFVDTGLESAIGERLRRVRAHLGGDEYFLANYADVLSDAPMDRIVERVRESGAAASMLLVPPQSSFHCVDVDESALVTGITPVSKFPIWENGGYFVLTQEVFDVLPEGGDLVEDACGALARERRLIGYKHNGFWKPADTFKERAELDAGYGRGDRPWMLWDHAR</sequence>
<dbReference type="EMBL" id="VIGX01000025">
    <property type="protein sequence ID" value="TWS25644.1"/>
    <property type="molecule type" value="Genomic_DNA"/>
</dbReference>
<dbReference type="OrthoDB" id="9814110at2"/>
<comment type="caution">
    <text evidence="1">The sequence shown here is derived from an EMBL/GenBank/DDBJ whole genome shotgun (WGS) entry which is preliminary data.</text>
</comment>
<dbReference type="SUPFAM" id="SSF53448">
    <property type="entry name" value="Nucleotide-diphospho-sugar transferases"/>
    <property type="match status" value="1"/>
</dbReference>
<keyword evidence="1" id="KW-0548">Nucleotidyltransferase</keyword>
<keyword evidence="1" id="KW-0808">Transferase</keyword>
<dbReference type="AlphaFoldDB" id="A0A5C5RS99"/>
<evidence type="ECO:0000313" key="2">
    <source>
        <dbReference type="Proteomes" id="UP000319375"/>
    </source>
</evidence>
<proteinExistence type="predicted"/>
<dbReference type="Gene3D" id="3.90.550.10">
    <property type="entry name" value="Spore Coat Polysaccharide Biosynthesis Protein SpsA, Chain A"/>
    <property type="match status" value="1"/>
</dbReference>
<name>A0A5C5RS99_9ACTN</name>
<dbReference type="PANTHER" id="PTHR47183">
    <property type="entry name" value="GLUCOSE-1-PHOSPHATE CYTIDYLYLTRANSFERASE-RELATED"/>
    <property type="match status" value="1"/>
</dbReference>
<dbReference type="InterPro" id="IPR013446">
    <property type="entry name" value="G1P_cyt_trans-like"/>
</dbReference>
<dbReference type="InterPro" id="IPR029044">
    <property type="entry name" value="Nucleotide-diphossugar_trans"/>
</dbReference>
<dbReference type="RefSeq" id="WP_114515096.1">
    <property type="nucleotide sequence ID" value="NZ_VIGX01000025.1"/>
</dbReference>
<protein>
    <submittedName>
        <fullName evidence="1">Glucose-1-phosphate cytidylyltransferase</fullName>
    </submittedName>
</protein>
<organism evidence="1 2">
    <name type="scientific">Tsukamurella conjunctivitidis</name>
    <dbReference type="NCBI Taxonomy" id="2592068"/>
    <lineage>
        <taxon>Bacteria</taxon>
        <taxon>Bacillati</taxon>
        <taxon>Actinomycetota</taxon>
        <taxon>Actinomycetes</taxon>
        <taxon>Mycobacteriales</taxon>
        <taxon>Tsukamurellaceae</taxon>
        <taxon>Tsukamurella</taxon>
    </lineage>
</organism>
<evidence type="ECO:0000313" key="1">
    <source>
        <dbReference type="EMBL" id="TWS25644.1"/>
    </source>
</evidence>
<reference evidence="1 2" key="1">
    <citation type="submission" date="2019-06" db="EMBL/GenBank/DDBJ databases">
        <title>Tsukamurella conjunctivitidis sp. nov., Tsukamurella assacharolytica sp. nov. and Tsukamurella sputae sp. nov. isolated from patients with conjunctivitis, bacteraemia (lymphoma) and respiratory infection (sputum) in Hong Kong.</title>
        <authorList>
            <person name="Teng J.L.L."/>
            <person name="Lee H.H."/>
            <person name="Fong J.Y.H."/>
            <person name="Fok K.M.N."/>
            <person name="Lau S.K.P."/>
            <person name="Woo P.C.Y."/>
        </authorList>
    </citation>
    <scope>NUCLEOTIDE SEQUENCE [LARGE SCALE GENOMIC DNA]</scope>
    <source>
        <strain evidence="1 2">HKU72</strain>
    </source>
</reference>
<dbReference type="GO" id="GO:0047343">
    <property type="term" value="F:glucose-1-phosphate cytidylyltransferase activity"/>
    <property type="evidence" value="ECO:0007669"/>
    <property type="project" value="InterPro"/>
</dbReference>